<accession>A0A4Y4CSS0</accession>
<dbReference type="PANTHER" id="PTHR12151:SF25">
    <property type="entry name" value="LINALOOL DEHYDRATASE_ISOMERASE DOMAIN-CONTAINING PROTEIN"/>
    <property type="match status" value="1"/>
</dbReference>
<feature type="domain" description="Thioredoxin" evidence="6">
    <location>
        <begin position="22"/>
        <end position="198"/>
    </location>
</feature>
<dbReference type="AlphaFoldDB" id="A0A4Y4CSS0"/>
<comment type="caution">
    <text evidence="7">The sequence shown here is derived from an EMBL/GenBank/DDBJ whole genome shotgun (WGS) entry which is preliminary data.</text>
</comment>
<dbReference type="InterPro" id="IPR003782">
    <property type="entry name" value="SCO1/SenC"/>
</dbReference>
<organism evidence="7 8">
    <name type="scientific">Zoogloea ramigera</name>
    <dbReference type="NCBI Taxonomy" id="350"/>
    <lineage>
        <taxon>Bacteria</taxon>
        <taxon>Pseudomonadati</taxon>
        <taxon>Pseudomonadota</taxon>
        <taxon>Betaproteobacteria</taxon>
        <taxon>Rhodocyclales</taxon>
        <taxon>Zoogloeaceae</taxon>
        <taxon>Zoogloea</taxon>
    </lineage>
</organism>
<keyword evidence="8" id="KW-1185">Reference proteome</keyword>
<sequence>MISMLRRSILAPVLISLLAACSPGGGSGASFVNTDITGASYGKDFRLTDHTGAARSLADYRGKVVTLFFGYVQCPDVCPTNLLNMVEVMKQLGPDADKVQVLFMTIDPERDTQALLAEYVPAFDPRFIGLHADLPTTQAVAKDFKVFYQKQGDVKGTAYTVDHSTGTYVFDPQGRLRLYVKHGEKPDLIAADIRKLIAGQ</sequence>
<keyword evidence="2 3" id="KW-0186">Copper</keyword>
<feature type="signal peptide" evidence="5">
    <location>
        <begin position="1"/>
        <end position="19"/>
    </location>
</feature>
<keyword evidence="5" id="KW-0732">Signal</keyword>
<dbReference type="PROSITE" id="PS51257">
    <property type="entry name" value="PROKAR_LIPOPROTEIN"/>
    <property type="match status" value="1"/>
</dbReference>
<reference evidence="7 8" key="1">
    <citation type="submission" date="2019-06" db="EMBL/GenBank/DDBJ databases">
        <title>Whole genome shotgun sequence of Zoogloea ramigera NBRC 15342.</title>
        <authorList>
            <person name="Hosoyama A."/>
            <person name="Uohara A."/>
            <person name="Ohji S."/>
            <person name="Ichikawa N."/>
        </authorList>
    </citation>
    <scope>NUCLEOTIDE SEQUENCE [LARGE SCALE GENOMIC DNA]</scope>
    <source>
        <strain evidence="7 8">NBRC 15342</strain>
    </source>
</reference>
<dbReference type="InterPro" id="IPR036249">
    <property type="entry name" value="Thioredoxin-like_sf"/>
</dbReference>
<dbReference type="FunFam" id="3.40.30.10:FF:000013">
    <property type="entry name" value="Blast:Protein SCO1 homolog, mitochondrial"/>
    <property type="match status" value="1"/>
</dbReference>
<gene>
    <name evidence="7" type="ORF">ZRA01_20680</name>
</gene>
<protein>
    <submittedName>
        <fullName evidence="7">Photosynthetic protein synthase I</fullName>
    </submittedName>
</protein>
<dbReference type="EMBL" id="BJNV01000032">
    <property type="protein sequence ID" value="GEC95995.1"/>
    <property type="molecule type" value="Genomic_DNA"/>
</dbReference>
<keyword evidence="3" id="KW-0479">Metal-binding</keyword>
<evidence type="ECO:0000313" key="8">
    <source>
        <dbReference type="Proteomes" id="UP000318422"/>
    </source>
</evidence>
<evidence type="ECO:0000256" key="5">
    <source>
        <dbReference type="SAM" id="SignalP"/>
    </source>
</evidence>
<dbReference type="CDD" id="cd02968">
    <property type="entry name" value="SCO"/>
    <property type="match status" value="1"/>
</dbReference>
<feature type="disulfide bond" description="Redox-active" evidence="4">
    <location>
        <begin position="74"/>
        <end position="78"/>
    </location>
</feature>
<evidence type="ECO:0000256" key="2">
    <source>
        <dbReference type="ARBA" id="ARBA00023008"/>
    </source>
</evidence>
<dbReference type="SUPFAM" id="SSF52833">
    <property type="entry name" value="Thioredoxin-like"/>
    <property type="match status" value="1"/>
</dbReference>
<feature type="binding site" evidence="3">
    <location>
        <position position="74"/>
    </location>
    <ligand>
        <name>Cu cation</name>
        <dbReference type="ChEBI" id="CHEBI:23378"/>
    </ligand>
</feature>
<evidence type="ECO:0000256" key="1">
    <source>
        <dbReference type="ARBA" id="ARBA00010996"/>
    </source>
</evidence>
<dbReference type="Pfam" id="PF02630">
    <property type="entry name" value="SCO1-SenC"/>
    <property type="match status" value="1"/>
</dbReference>
<dbReference type="Gene3D" id="3.40.30.10">
    <property type="entry name" value="Glutaredoxin"/>
    <property type="match status" value="1"/>
</dbReference>
<comment type="similarity">
    <text evidence="1">Belongs to the SCO1/2 family.</text>
</comment>
<dbReference type="Proteomes" id="UP000318422">
    <property type="component" value="Unassembled WGS sequence"/>
</dbReference>
<evidence type="ECO:0000313" key="7">
    <source>
        <dbReference type="EMBL" id="GEC95995.1"/>
    </source>
</evidence>
<evidence type="ECO:0000256" key="4">
    <source>
        <dbReference type="PIRSR" id="PIRSR603782-2"/>
    </source>
</evidence>
<keyword evidence="4" id="KW-1015">Disulfide bond</keyword>
<evidence type="ECO:0000259" key="6">
    <source>
        <dbReference type="PROSITE" id="PS51352"/>
    </source>
</evidence>
<evidence type="ECO:0000256" key="3">
    <source>
        <dbReference type="PIRSR" id="PIRSR603782-1"/>
    </source>
</evidence>
<proteinExistence type="inferred from homology"/>
<feature type="binding site" evidence="3">
    <location>
        <position position="78"/>
    </location>
    <ligand>
        <name>Cu cation</name>
        <dbReference type="ChEBI" id="CHEBI:23378"/>
    </ligand>
</feature>
<dbReference type="InterPro" id="IPR013766">
    <property type="entry name" value="Thioredoxin_domain"/>
</dbReference>
<feature type="chain" id="PRO_5021493328" evidence="5">
    <location>
        <begin position="20"/>
        <end position="200"/>
    </location>
</feature>
<feature type="binding site" evidence="3">
    <location>
        <position position="163"/>
    </location>
    <ligand>
        <name>Cu cation</name>
        <dbReference type="ChEBI" id="CHEBI:23378"/>
    </ligand>
</feature>
<dbReference type="GO" id="GO:0046872">
    <property type="term" value="F:metal ion binding"/>
    <property type="evidence" value="ECO:0007669"/>
    <property type="project" value="UniProtKB-KW"/>
</dbReference>
<name>A0A4Y4CSS0_ZOORA</name>
<dbReference type="PROSITE" id="PS51352">
    <property type="entry name" value="THIOREDOXIN_2"/>
    <property type="match status" value="1"/>
</dbReference>
<dbReference type="PANTHER" id="PTHR12151">
    <property type="entry name" value="ELECTRON TRANSPORT PROTIN SCO1/SENC FAMILY MEMBER"/>
    <property type="match status" value="1"/>
</dbReference>